<sequence length="1157" mass="128251">MGPLAWAICCLVGGLLLLEGSASVPRLRLSYRDLLSANRSAIFLGSQGSLDLQAMYLDEDRDRLFLGGRDALYSLRLDQAWPDPRETECANFVRVLQTYNRTHLLACGTGAFQPICALITVGHRGEHVLYLEPHTVESGRGRCPHEPSRTFASTFVGGELYTGLTADFLGREAMIFRSGAPRPALRSDSDQSLLHDPRFVMAARIPDNPDQDNDKVYFFFSETVPSPDGGPGHVTVSRVGRVCVNDAGGQRVLVNKWSTFLKARLVCSVPGPGGAETHFDQLEDVFLLWPKARKNVEVYALFSTVSAVFQGFAVCVYHMADIWEVFNGPFAHRDGPQHQWGPYGGKVPFPRPGVCPSKMTAKPGRPLGSTKDYPDEALQFVRAHPLMFQPVRPWHGRPVLIKTNLAQLLRQIVVDRVEAEDGTYDVIFLGTDSGSVLKVMALQAAGSAEPEEVLLEELQVFKVPTPITEMEISVKRQMLYVGSQLGVAQLRLHQCETYGRACAECCLARDPYCAWDGASCTRYRPSLGKRRFRRQDIRHGNPAVQCLGQSQDEKASGLAATRVYGTEHNSTFLECLPKSPQAAVRWFLQRAEDEGPDQDNDKVYFFFSETVPSPDGGPGHVTVSRVGRVCVNDAGGQRVLVNKWSTFLKARLVCSVPGPGGAETHFDQLEDVFLLWPKARKNVEVYALFSTVRWAHLAPLYPSITGPTSGLLVPLGFAVCVYHMADIWEVFNGPFAHRDGPQHQWGPYGGKVPFPRPGVCPSKMTAKPGRPLGSTKDYPDEALQFVRAHPLMFQPVRPWHGRPVLIKTNLAQLLRQIVVDRVEAEDGTYDVIFLGTDSGSVLKVMALQAAGSAEPEEVLLEELQVFKVPTPITEMEISVKRQMLYVGSQLGVAQLRLHQCETYGRACAECCLARDPYCAWDGASCTRYRPSLGKRRFRRQDIRHGNPAVQCLGQSQDEKASGLAATRVYGTEHNSTFLECLPKSPQAAVRWFLQRAEDEGPDQVKTDERVLQIEQGLLFRRLSRLDAGTYTCTTLEHGFSQTVVRLALEVIVAAQLDSLYPGGPRLEEPPTRGGLASALPKAWYKDILQLTGFAHLPQVDEYCERVWCRGIGEHSASFRSQGKQAKGKNWAGLLLGKKVKSRGQAERNRTPREVEAT</sequence>
<dbReference type="InParanoid" id="G5BUM1"/>
<dbReference type="GO" id="GO:0005886">
    <property type="term" value="C:plasma membrane"/>
    <property type="evidence" value="ECO:0007669"/>
    <property type="project" value="TreeGrafter"/>
</dbReference>
<dbReference type="InterPro" id="IPR027231">
    <property type="entry name" value="Semaphorin"/>
</dbReference>
<dbReference type="GO" id="GO:0001755">
    <property type="term" value="P:neural crest cell migration"/>
    <property type="evidence" value="ECO:0007669"/>
    <property type="project" value="TreeGrafter"/>
</dbReference>
<evidence type="ECO:0000256" key="5">
    <source>
        <dbReference type="ARBA" id="ARBA00023157"/>
    </source>
</evidence>
<dbReference type="Gene3D" id="2.60.40.10">
    <property type="entry name" value="Immunoglobulins"/>
    <property type="match status" value="1"/>
</dbReference>
<evidence type="ECO:0000313" key="13">
    <source>
        <dbReference type="EMBL" id="EHB12982.1"/>
    </source>
</evidence>
<feature type="domain" description="Sema" evidence="12">
    <location>
        <begin position="599"/>
        <end position="897"/>
    </location>
</feature>
<evidence type="ECO:0000256" key="2">
    <source>
        <dbReference type="ARBA" id="ARBA00009492"/>
    </source>
</evidence>
<protein>
    <submittedName>
        <fullName evidence="13">Semaphorin-3G</fullName>
    </submittedName>
</protein>
<dbReference type="EMBL" id="JH171963">
    <property type="protein sequence ID" value="EHB12982.1"/>
    <property type="molecule type" value="Genomic_DNA"/>
</dbReference>
<organism evidence="13 14">
    <name type="scientific">Heterocephalus glaber</name>
    <name type="common">Naked mole rat</name>
    <dbReference type="NCBI Taxonomy" id="10181"/>
    <lineage>
        <taxon>Eukaryota</taxon>
        <taxon>Metazoa</taxon>
        <taxon>Chordata</taxon>
        <taxon>Craniata</taxon>
        <taxon>Vertebrata</taxon>
        <taxon>Euteleostomi</taxon>
        <taxon>Mammalia</taxon>
        <taxon>Eutheria</taxon>
        <taxon>Euarchontoglires</taxon>
        <taxon>Glires</taxon>
        <taxon>Rodentia</taxon>
        <taxon>Hystricomorpha</taxon>
        <taxon>Bathyergidae</taxon>
        <taxon>Heterocephalus</taxon>
    </lineage>
</organism>
<dbReference type="SUPFAM" id="SSF48726">
    <property type="entry name" value="Immunoglobulin"/>
    <property type="match status" value="1"/>
</dbReference>
<keyword evidence="3" id="KW-0964">Secreted</keyword>
<dbReference type="SMART" id="SM00630">
    <property type="entry name" value="Sema"/>
    <property type="match status" value="2"/>
</dbReference>
<dbReference type="GO" id="GO:0005576">
    <property type="term" value="C:extracellular region"/>
    <property type="evidence" value="ECO:0007669"/>
    <property type="project" value="UniProtKB-SubCell"/>
</dbReference>
<proteinExistence type="inferred from homology"/>
<keyword evidence="5" id="KW-1015">Disulfide bond</keyword>
<dbReference type="AlphaFoldDB" id="G5BUM1"/>
<feature type="region of interest" description="Disordered" evidence="9">
    <location>
        <begin position="1138"/>
        <end position="1157"/>
    </location>
</feature>
<dbReference type="PANTHER" id="PTHR11036:SF20">
    <property type="entry name" value="SEMAPHORIN-3G"/>
    <property type="match status" value="1"/>
</dbReference>
<feature type="chain" id="PRO_5003474742" evidence="10">
    <location>
        <begin position="23"/>
        <end position="1157"/>
    </location>
</feature>
<dbReference type="PANTHER" id="PTHR11036">
    <property type="entry name" value="SEMAPHORIN"/>
    <property type="match status" value="1"/>
</dbReference>
<evidence type="ECO:0000259" key="12">
    <source>
        <dbReference type="PROSITE" id="PS51004"/>
    </source>
</evidence>
<dbReference type="GO" id="GO:0030215">
    <property type="term" value="F:semaphorin receptor binding"/>
    <property type="evidence" value="ECO:0007669"/>
    <property type="project" value="InterPro"/>
</dbReference>
<dbReference type="Proteomes" id="UP000006813">
    <property type="component" value="Unassembled WGS sequence"/>
</dbReference>
<feature type="domain" description="Ig-like" evidence="11">
    <location>
        <begin position="947"/>
        <end position="1033"/>
    </location>
</feature>
<dbReference type="InterPro" id="IPR007110">
    <property type="entry name" value="Ig-like_dom"/>
</dbReference>
<dbReference type="GO" id="GO:2000026">
    <property type="term" value="P:regulation of multicellular organismal development"/>
    <property type="evidence" value="ECO:0007669"/>
    <property type="project" value="UniProtKB-ARBA"/>
</dbReference>
<dbReference type="Gene3D" id="3.30.1680.10">
    <property type="entry name" value="ligand-binding face of the semaphorins, domain 2"/>
    <property type="match status" value="2"/>
</dbReference>
<dbReference type="STRING" id="10181.G5BUM1"/>
<dbReference type="PROSITE" id="PS51004">
    <property type="entry name" value="SEMA"/>
    <property type="match status" value="2"/>
</dbReference>
<dbReference type="GO" id="GO:0051241">
    <property type="term" value="P:negative regulation of multicellular organismal process"/>
    <property type="evidence" value="ECO:0007669"/>
    <property type="project" value="UniProtKB-ARBA"/>
</dbReference>
<evidence type="ECO:0000256" key="6">
    <source>
        <dbReference type="ARBA" id="ARBA00023180"/>
    </source>
</evidence>
<dbReference type="FunFam" id="2.130.10.10:FF:000015">
    <property type="entry name" value="Semaphorin 3B"/>
    <property type="match status" value="1"/>
</dbReference>
<evidence type="ECO:0000313" key="14">
    <source>
        <dbReference type="Proteomes" id="UP000006813"/>
    </source>
</evidence>
<evidence type="ECO:0000256" key="4">
    <source>
        <dbReference type="ARBA" id="ARBA00022729"/>
    </source>
</evidence>
<evidence type="ECO:0000256" key="3">
    <source>
        <dbReference type="ARBA" id="ARBA00022525"/>
    </source>
</evidence>
<dbReference type="InterPro" id="IPR013783">
    <property type="entry name" value="Ig-like_fold"/>
</dbReference>
<evidence type="ECO:0000256" key="1">
    <source>
        <dbReference type="ARBA" id="ARBA00004613"/>
    </source>
</evidence>
<feature type="signal peptide" evidence="10">
    <location>
        <begin position="1"/>
        <end position="22"/>
    </location>
</feature>
<evidence type="ECO:0000256" key="8">
    <source>
        <dbReference type="PROSITE-ProRule" id="PRU00352"/>
    </source>
</evidence>
<dbReference type="Pfam" id="PF01403">
    <property type="entry name" value="Sema"/>
    <property type="match status" value="2"/>
</dbReference>
<dbReference type="Gene3D" id="2.130.10.10">
    <property type="entry name" value="YVTN repeat-like/Quinoprotein amine dehydrogenase"/>
    <property type="match status" value="2"/>
</dbReference>
<dbReference type="Pfam" id="PF00047">
    <property type="entry name" value="ig"/>
    <property type="match status" value="1"/>
</dbReference>
<comment type="similarity">
    <text evidence="2">Belongs to the semaphorin family.</text>
</comment>
<comment type="caution">
    <text evidence="8">Lacks conserved residue(s) required for the propagation of feature annotation.</text>
</comment>
<dbReference type="InterPro" id="IPR015943">
    <property type="entry name" value="WD40/YVTN_repeat-like_dom_sf"/>
</dbReference>
<dbReference type="InterPro" id="IPR001627">
    <property type="entry name" value="Semap_dom"/>
</dbReference>
<name>G5BUM1_HETGA</name>
<keyword evidence="4 10" id="KW-0732">Signal</keyword>
<dbReference type="SMART" id="SM00423">
    <property type="entry name" value="PSI"/>
    <property type="match status" value="2"/>
</dbReference>
<evidence type="ECO:0000256" key="7">
    <source>
        <dbReference type="ARBA" id="ARBA00023319"/>
    </source>
</evidence>
<dbReference type="SUPFAM" id="SSF101912">
    <property type="entry name" value="Sema domain"/>
    <property type="match status" value="2"/>
</dbReference>
<feature type="domain" description="Sema" evidence="12">
    <location>
        <begin position="26"/>
        <end position="492"/>
    </location>
</feature>
<keyword evidence="6" id="KW-0325">Glycoprotein</keyword>
<dbReference type="GO" id="GO:0051093">
    <property type="term" value="P:negative regulation of developmental process"/>
    <property type="evidence" value="ECO:0007669"/>
    <property type="project" value="UniProtKB-ARBA"/>
</dbReference>
<dbReference type="GO" id="GO:0071526">
    <property type="term" value="P:semaphorin-plexin signaling pathway"/>
    <property type="evidence" value="ECO:0007669"/>
    <property type="project" value="TreeGrafter"/>
</dbReference>
<dbReference type="FunCoup" id="G5BUM1">
    <property type="interactions" value="210"/>
</dbReference>
<dbReference type="PROSITE" id="PS50835">
    <property type="entry name" value="IG_LIKE"/>
    <property type="match status" value="1"/>
</dbReference>
<dbReference type="eggNOG" id="KOG3611">
    <property type="taxonomic scope" value="Eukaryota"/>
</dbReference>
<keyword evidence="7" id="KW-0393">Immunoglobulin domain</keyword>
<dbReference type="GO" id="GO:0045499">
    <property type="term" value="F:chemorepellent activity"/>
    <property type="evidence" value="ECO:0007669"/>
    <property type="project" value="TreeGrafter"/>
</dbReference>
<evidence type="ECO:0000259" key="11">
    <source>
        <dbReference type="PROSITE" id="PS50835"/>
    </source>
</evidence>
<accession>G5BUM1</accession>
<dbReference type="InterPro" id="IPR016201">
    <property type="entry name" value="PSI"/>
</dbReference>
<dbReference type="FunFam" id="3.30.1680.10:FF:000001">
    <property type="entry name" value="Semaphorin 3F like"/>
    <property type="match status" value="2"/>
</dbReference>
<comment type="subcellular location">
    <subcellularLocation>
        <location evidence="1">Secreted</location>
    </subcellularLocation>
</comment>
<dbReference type="InterPro" id="IPR013151">
    <property type="entry name" value="Immunoglobulin_dom"/>
</dbReference>
<dbReference type="GO" id="GO:0022603">
    <property type="term" value="P:regulation of anatomical structure morphogenesis"/>
    <property type="evidence" value="ECO:0007669"/>
    <property type="project" value="UniProtKB-ARBA"/>
</dbReference>
<reference evidence="13 14" key="1">
    <citation type="journal article" date="2011" name="Nature">
        <title>Genome sequencing reveals insights into physiology and longevity of the naked mole rat.</title>
        <authorList>
            <person name="Kim E.B."/>
            <person name="Fang X."/>
            <person name="Fushan A.A."/>
            <person name="Huang Z."/>
            <person name="Lobanov A.V."/>
            <person name="Han L."/>
            <person name="Marino S.M."/>
            <person name="Sun X."/>
            <person name="Turanov A.A."/>
            <person name="Yang P."/>
            <person name="Yim S.H."/>
            <person name="Zhao X."/>
            <person name="Kasaikina M.V."/>
            <person name="Stoletzki N."/>
            <person name="Peng C."/>
            <person name="Polak P."/>
            <person name="Xiong Z."/>
            <person name="Kiezun A."/>
            <person name="Zhu Y."/>
            <person name="Chen Y."/>
            <person name="Kryukov G.V."/>
            <person name="Zhang Q."/>
            <person name="Peshkin L."/>
            <person name="Yang L."/>
            <person name="Bronson R.T."/>
            <person name="Buffenstein R."/>
            <person name="Wang B."/>
            <person name="Han C."/>
            <person name="Li Q."/>
            <person name="Chen L."/>
            <person name="Zhao W."/>
            <person name="Sunyaev S.R."/>
            <person name="Park T.J."/>
            <person name="Zhang G."/>
            <person name="Wang J."/>
            <person name="Gladyshev V.N."/>
        </authorList>
    </citation>
    <scope>NUCLEOTIDE SEQUENCE [LARGE SCALE GENOMIC DNA]</scope>
</reference>
<dbReference type="GO" id="GO:0007411">
    <property type="term" value="P:axon guidance"/>
    <property type="evidence" value="ECO:0007669"/>
    <property type="project" value="TreeGrafter"/>
</dbReference>
<dbReference type="InterPro" id="IPR036352">
    <property type="entry name" value="Semap_dom_sf"/>
</dbReference>
<dbReference type="SUPFAM" id="SSF103575">
    <property type="entry name" value="Plexin repeat"/>
    <property type="match status" value="2"/>
</dbReference>
<dbReference type="InterPro" id="IPR036179">
    <property type="entry name" value="Ig-like_dom_sf"/>
</dbReference>
<evidence type="ECO:0000256" key="10">
    <source>
        <dbReference type="SAM" id="SignalP"/>
    </source>
</evidence>
<gene>
    <name evidence="13" type="ORF">GW7_01606</name>
</gene>
<dbReference type="GO" id="GO:0030335">
    <property type="term" value="P:positive regulation of cell migration"/>
    <property type="evidence" value="ECO:0007669"/>
    <property type="project" value="TreeGrafter"/>
</dbReference>
<dbReference type="CDD" id="cd05871">
    <property type="entry name" value="Ig_Sema3"/>
    <property type="match status" value="1"/>
</dbReference>
<dbReference type="FunFam" id="2.60.40.10:FF:000030">
    <property type="entry name" value="Semaphorin 3F like"/>
    <property type="match status" value="1"/>
</dbReference>
<evidence type="ECO:0000256" key="9">
    <source>
        <dbReference type="SAM" id="MobiDB-lite"/>
    </source>
</evidence>
<feature type="compositionally biased region" description="Basic and acidic residues" evidence="9">
    <location>
        <begin position="1143"/>
        <end position="1157"/>
    </location>
</feature>